<keyword evidence="2" id="KW-1185">Reference proteome</keyword>
<dbReference type="AlphaFoldDB" id="A0A4S3PNK1"/>
<gene>
    <name evidence="1" type="ORF">E1I69_17420</name>
</gene>
<comment type="caution">
    <text evidence="1">The sequence shown here is derived from an EMBL/GenBank/DDBJ whole genome shotgun (WGS) entry which is preliminary data.</text>
</comment>
<dbReference type="OrthoDB" id="2797634at2"/>
<proteinExistence type="predicted"/>
<name>A0A4S3PNK1_9BACI</name>
<reference evidence="1 2" key="1">
    <citation type="journal article" date="2019" name="Indoor Air">
        <title>Impacts of indoor surface finishes on bacterial viability.</title>
        <authorList>
            <person name="Hu J."/>
            <person name="Maamar S.B."/>
            <person name="Glawe A.J."/>
            <person name="Gottel N."/>
            <person name="Gilbert J.A."/>
            <person name="Hartmann E.M."/>
        </authorList>
    </citation>
    <scope>NUCLEOTIDE SEQUENCE [LARGE SCALE GENOMIC DNA]</scope>
    <source>
        <strain evidence="1 2">AF060A6</strain>
    </source>
</reference>
<evidence type="ECO:0000313" key="1">
    <source>
        <dbReference type="EMBL" id="THE10834.1"/>
    </source>
</evidence>
<dbReference type="EMBL" id="SLUB01000039">
    <property type="protein sequence ID" value="THE10834.1"/>
    <property type="molecule type" value="Genomic_DNA"/>
</dbReference>
<accession>A0A4S3PNK1</accession>
<evidence type="ECO:0000313" key="2">
    <source>
        <dbReference type="Proteomes" id="UP000306477"/>
    </source>
</evidence>
<protein>
    <submittedName>
        <fullName evidence="1">Uncharacterized protein</fullName>
    </submittedName>
</protein>
<sequence>MSNRFKKKHTRNKNGPEVSVRVHEFASPEERQQLLRDLAISSEFEMRYRGLFEYYGKDFITYKKEKPSEKNRNEFLRIISNYMTHYLEDDCPPSWKQCPSSFWEVLIFSFYPDHIKLSPNEQEVENFLYQLKKFARWLDKRNGTTWFPSVEEFATEAYSELKICERFINWIFLKDFPRIHHDDWNLEQDINRLKQKFNQYTNQVDSSFKVTSIIGERVVLSEVRTNCTYYIKGLPYEFISPGMKLSGVICNKNGDQTWYWYHTNGIYPSKGERLKYPVSIKHEGLKTSDGVNFFKK</sequence>
<dbReference type="Proteomes" id="UP000306477">
    <property type="component" value="Unassembled WGS sequence"/>
</dbReference>
<dbReference type="RefSeq" id="WP_136380841.1">
    <property type="nucleotide sequence ID" value="NZ_SLUB01000039.1"/>
</dbReference>
<organism evidence="1 2">
    <name type="scientific">Bacillus timonensis</name>
    <dbReference type="NCBI Taxonomy" id="1033734"/>
    <lineage>
        <taxon>Bacteria</taxon>
        <taxon>Bacillati</taxon>
        <taxon>Bacillota</taxon>
        <taxon>Bacilli</taxon>
        <taxon>Bacillales</taxon>
        <taxon>Bacillaceae</taxon>
        <taxon>Bacillus</taxon>
    </lineage>
</organism>